<protein>
    <submittedName>
        <fullName evidence="2">Uncharacterized protein</fullName>
    </submittedName>
</protein>
<sequence>MKNERNERELPGGRLEQGETPEECLTMFFPF</sequence>
<evidence type="ECO:0000256" key="1">
    <source>
        <dbReference type="SAM" id="MobiDB-lite"/>
    </source>
</evidence>
<comment type="caution">
    <text evidence="2">The sequence shown here is derived from an EMBL/GenBank/DDBJ whole genome shotgun (WGS) entry which is preliminary data.</text>
</comment>
<evidence type="ECO:0000313" key="2">
    <source>
        <dbReference type="EMBL" id="MCM2534158.1"/>
    </source>
</evidence>
<dbReference type="SUPFAM" id="SSF55811">
    <property type="entry name" value="Nudix"/>
    <property type="match status" value="1"/>
</dbReference>
<name>A0ABT0WF29_9BACI</name>
<reference evidence="2 3" key="1">
    <citation type="submission" date="2022-06" db="EMBL/GenBank/DDBJ databases">
        <authorList>
            <person name="Jeon C.O."/>
        </authorList>
    </citation>
    <scope>NUCLEOTIDE SEQUENCE [LARGE SCALE GENOMIC DNA]</scope>
    <source>
        <strain evidence="2 3">KCTC 13943</strain>
    </source>
</reference>
<organism evidence="2 3">
    <name type="scientific">Neobacillus pocheonensis</name>
    <dbReference type="NCBI Taxonomy" id="363869"/>
    <lineage>
        <taxon>Bacteria</taxon>
        <taxon>Bacillati</taxon>
        <taxon>Bacillota</taxon>
        <taxon>Bacilli</taxon>
        <taxon>Bacillales</taxon>
        <taxon>Bacillaceae</taxon>
        <taxon>Neobacillus</taxon>
    </lineage>
</organism>
<evidence type="ECO:0000313" key="3">
    <source>
        <dbReference type="Proteomes" id="UP001523262"/>
    </source>
</evidence>
<accession>A0ABT0WF29</accession>
<gene>
    <name evidence="2" type="ORF">NDK43_19590</name>
</gene>
<feature type="compositionally biased region" description="Basic and acidic residues" evidence="1">
    <location>
        <begin position="1"/>
        <end position="11"/>
    </location>
</feature>
<dbReference type="Proteomes" id="UP001523262">
    <property type="component" value="Unassembled WGS sequence"/>
</dbReference>
<proteinExistence type="predicted"/>
<keyword evidence="3" id="KW-1185">Reference proteome</keyword>
<dbReference type="InterPro" id="IPR015797">
    <property type="entry name" value="NUDIX_hydrolase-like_dom_sf"/>
</dbReference>
<feature type="region of interest" description="Disordered" evidence="1">
    <location>
        <begin position="1"/>
        <end position="22"/>
    </location>
</feature>
<dbReference type="EMBL" id="JAMQCR010000001">
    <property type="protein sequence ID" value="MCM2534158.1"/>
    <property type="molecule type" value="Genomic_DNA"/>
</dbReference>